<dbReference type="Pfam" id="PF14972">
    <property type="entry name" value="Mito_morph_reg"/>
    <property type="match status" value="1"/>
</dbReference>
<keyword evidence="4 9" id="KW-0812">Transmembrane</keyword>
<accession>A0A9J6ET53</accession>
<sequence>MVKLSASPDAFKICFFRTSAHATLGYCKVRCVLSRKLRYDDYQIEYIDVPEWVIIHELYEGENSHEAFELDFDRALEAGPASIIVEPRRLGEETARWIALGNCLHQTSLLSGIGSLATTLLLCPPSPTPSSAHTLFVIGAPLAGVSAFCATVYSLSWATDPCIHYQVEKDRAVLDRLPLRELANPQPLVLVRRDERKKRAAHLITTGLSVGVVLWRLYQVWRNGDAGALPAYS</sequence>
<proteinExistence type="inferred from homology"/>
<evidence type="ECO:0000313" key="11">
    <source>
        <dbReference type="Proteomes" id="UP000821866"/>
    </source>
</evidence>
<comment type="caution">
    <text evidence="10">The sequence shown here is derived from an EMBL/GenBank/DDBJ whole genome shotgun (WGS) entry which is preliminary data.</text>
</comment>
<keyword evidence="6 9" id="KW-1133">Transmembrane helix</keyword>
<evidence type="ECO:0000256" key="9">
    <source>
        <dbReference type="SAM" id="Phobius"/>
    </source>
</evidence>
<comment type="subcellular location">
    <subcellularLocation>
        <location evidence="2">Mitochondrion inner membrane</location>
        <topology evidence="2">Multi-pass membrane protein</topology>
    </subcellularLocation>
</comment>
<keyword evidence="5" id="KW-0999">Mitochondrion inner membrane</keyword>
<evidence type="ECO:0000256" key="8">
    <source>
        <dbReference type="ARBA" id="ARBA00023136"/>
    </source>
</evidence>
<organism evidence="10 11">
    <name type="scientific">Rhipicephalus microplus</name>
    <name type="common">Cattle tick</name>
    <name type="synonym">Boophilus microplus</name>
    <dbReference type="NCBI Taxonomy" id="6941"/>
    <lineage>
        <taxon>Eukaryota</taxon>
        <taxon>Metazoa</taxon>
        <taxon>Ecdysozoa</taxon>
        <taxon>Arthropoda</taxon>
        <taxon>Chelicerata</taxon>
        <taxon>Arachnida</taxon>
        <taxon>Acari</taxon>
        <taxon>Parasitiformes</taxon>
        <taxon>Ixodida</taxon>
        <taxon>Ixodoidea</taxon>
        <taxon>Ixodidae</taxon>
        <taxon>Rhipicephalinae</taxon>
        <taxon>Rhipicephalus</taxon>
        <taxon>Boophilus</taxon>
    </lineage>
</organism>
<dbReference type="EMBL" id="JABSTU010000002">
    <property type="protein sequence ID" value="KAH8037407.1"/>
    <property type="molecule type" value="Genomic_DNA"/>
</dbReference>
<evidence type="ECO:0000256" key="7">
    <source>
        <dbReference type="ARBA" id="ARBA00023128"/>
    </source>
</evidence>
<keyword evidence="11" id="KW-1185">Reference proteome</keyword>
<evidence type="ECO:0000256" key="1">
    <source>
        <dbReference type="ARBA" id="ARBA00002812"/>
    </source>
</evidence>
<evidence type="ECO:0000256" key="6">
    <source>
        <dbReference type="ARBA" id="ARBA00022989"/>
    </source>
</evidence>
<dbReference type="PANTHER" id="PTHR15099:SF2">
    <property type="entry name" value="TRANSMEMBRANE PROTEIN 11, MITOCHONDRIAL"/>
    <property type="match status" value="1"/>
</dbReference>
<dbReference type="GO" id="GO:0007007">
    <property type="term" value="P:inner mitochondrial membrane organization"/>
    <property type="evidence" value="ECO:0007669"/>
    <property type="project" value="TreeGrafter"/>
</dbReference>
<dbReference type="Proteomes" id="UP000821866">
    <property type="component" value="Chromosome 10"/>
</dbReference>
<feature type="transmembrane region" description="Helical" evidence="9">
    <location>
        <begin position="200"/>
        <end position="218"/>
    </location>
</feature>
<dbReference type="GO" id="GO:0005743">
    <property type="term" value="C:mitochondrial inner membrane"/>
    <property type="evidence" value="ECO:0007669"/>
    <property type="project" value="UniProtKB-SubCell"/>
</dbReference>
<evidence type="ECO:0000256" key="5">
    <source>
        <dbReference type="ARBA" id="ARBA00022792"/>
    </source>
</evidence>
<dbReference type="InterPro" id="IPR026120">
    <property type="entry name" value="TMEM11"/>
</dbReference>
<dbReference type="AlphaFoldDB" id="A0A9J6ET53"/>
<evidence type="ECO:0000256" key="4">
    <source>
        <dbReference type="ARBA" id="ARBA00022692"/>
    </source>
</evidence>
<reference evidence="10" key="2">
    <citation type="submission" date="2021-09" db="EMBL/GenBank/DDBJ databases">
        <authorList>
            <person name="Jia N."/>
            <person name="Wang J."/>
            <person name="Shi W."/>
            <person name="Du L."/>
            <person name="Sun Y."/>
            <person name="Zhan W."/>
            <person name="Jiang J."/>
            <person name="Wang Q."/>
            <person name="Zhang B."/>
            <person name="Ji P."/>
            <person name="Sakyi L.B."/>
            <person name="Cui X."/>
            <person name="Yuan T."/>
            <person name="Jiang B."/>
            <person name="Yang W."/>
            <person name="Lam T.T.-Y."/>
            <person name="Chang Q."/>
            <person name="Ding S."/>
            <person name="Wang X."/>
            <person name="Zhu J."/>
            <person name="Ruan X."/>
            <person name="Zhao L."/>
            <person name="Wei J."/>
            <person name="Que T."/>
            <person name="Du C."/>
            <person name="Cheng J."/>
            <person name="Dai P."/>
            <person name="Han X."/>
            <person name="Huang E."/>
            <person name="Gao Y."/>
            <person name="Liu J."/>
            <person name="Shao H."/>
            <person name="Ye R."/>
            <person name="Li L."/>
            <person name="Wei W."/>
            <person name="Wang X."/>
            <person name="Wang C."/>
            <person name="Huo Q."/>
            <person name="Li W."/>
            <person name="Guo W."/>
            <person name="Chen H."/>
            <person name="Chen S."/>
            <person name="Zhou L."/>
            <person name="Zhou L."/>
            <person name="Ni X."/>
            <person name="Tian J."/>
            <person name="Zhou Y."/>
            <person name="Sheng Y."/>
            <person name="Liu T."/>
            <person name="Pan Y."/>
            <person name="Xia L."/>
            <person name="Li J."/>
            <person name="Zhao F."/>
            <person name="Cao W."/>
        </authorList>
    </citation>
    <scope>NUCLEOTIDE SEQUENCE</scope>
    <source>
        <strain evidence="10">Rmic-2018</strain>
        <tissue evidence="10">Larvae</tissue>
    </source>
</reference>
<keyword evidence="7" id="KW-0496">Mitochondrion</keyword>
<evidence type="ECO:0000313" key="10">
    <source>
        <dbReference type="EMBL" id="KAH8037407.1"/>
    </source>
</evidence>
<evidence type="ECO:0000256" key="3">
    <source>
        <dbReference type="ARBA" id="ARBA00006060"/>
    </source>
</evidence>
<protein>
    <submittedName>
        <fullName evidence="10">Uncharacterized protein</fullName>
    </submittedName>
</protein>
<comment type="similarity">
    <text evidence="3">Belongs to the TMEM11 family.</text>
</comment>
<evidence type="ECO:0000256" key="2">
    <source>
        <dbReference type="ARBA" id="ARBA00004448"/>
    </source>
</evidence>
<name>A0A9J6ET53_RHIMP</name>
<reference evidence="10" key="1">
    <citation type="journal article" date="2020" name="Cell">
        <title>Large-Scale Comparative Analyses of Tick Genomes Elucidate Their Genetic Diversity and Vector Capacities.</title>
        <authorList>
            <consortium name="Tick Genome and Microbiome Consortium (TIGMIC)"/>
            <person name="Jia N."/>
            <person name="Wang J."/>
            <person name="Shi W."/>
            <person name="Du L."/>
            <person name="Sun Y."/>
            <person name="Zhan W."/>
            <person name="Jiang J.F."/>
            <person name="Wang Q."/>
            <person name="Zhang B."/>
            <person name="Ji P."/>
            <person name="Bell-Sakyi L."/>
            <person name="Cui X.M."/>
            <person name="Yuan T.T."/>
            <person name="Jiang B.G."/>
            <person name="Yang W.F."/>
            <person name="Lam T.T."/>
            <person name="Chang Q.C."/>
            <person name="Ding S.J."/>
            <person name="Wang X.J."/>
            <person name="Zhu J.G."/>
            <person name="Ruan X.D."/>
            <person name="Zhao L."/>
            <person name="Wei J.T."/>
            <person name="Ye R.Z."/>
            <person name="Que T.C."/>
            <person name="Du C.H."/>
            <person name="Zhou Y.H."/>
            <person name="Cheng J.X."/>
            <person name="Dai P.F."/>
            <person name="Guo W.B."/>
            <person name="Han X.H."/>
            <person name="Huang E.J."/>
            <person name="Li L.F."/>
            <person name="Wei W."/>
            <person name="Gao Y.C."/>
            <person name="Liu J.Z."/>
            <person name="Shao H.Z."/>
            <person name="Wang X."/>
            <person name="Wang C.C."/>
            <person name="Yang T.C."/>
            <person name="Huo Q.B."/>
            <person name="Li W."/>
            <person name="Chen H.Y."/>
            <person name="Chen S.E."/>
            <person name="Zhou L.G."/>
            <person name="Ni X.B."/>
            <person name="Tian J.H."/>
            <person name="Sheng Y."/>
            <person name="Liu T."/>
            <person name="Pan Y.S."/>
            <person name="Xia L.Y."/>
            <person name="Li J."/>
            <person name="Zhao F."/>
            <person name="Cao W.C."/>
        </authorList>
    </citation>
    <scope>NUCLEOTIDE SEQUENCE</scope>
    <source>
        <strain evidence="10">Rmic-2018</strain>
    </source>
</reference>
<keyword evidence="8 9" id="KW-0472">Membrane</keyword>
<dbReference type="VEuPathDB" id="VectorBase:LOC119180278"/>
<gene>
    <name evidence="10" type="ORF">HPB51_009962</name>
</gene>
<dbReference type="PANTHER" id="PTHR15099">
    <property type="entry name" value="PROTEIN PM1"/>
    <property type="match status" value="1"/>
</dbReference>
<comment type="function">
    <text evidence="1">Plays a role in mitochondrial morphogenesis.</text>
</comment>